<gene>
    <name evidence="2" type="ORF">OLC1_LOCUS9305</name>
</gene>
<proteinExistence type="predicted"/>
<dbReference type="PANTHER" id="PTHR35218">
    <property type="entry name" value="RNASE H DOMAIN-CONTAINING PROTEIN"/>
    <property type="match status" value="1"/>
</dbReference>
<dbReference type="InterPro" id="IPR036691">
    <property type="entry name" value="Endo/exonu/phosph_ase_sf"/>
</dbReference>
<dbReference type="GO" id="GO:0003824">
    <property type="term" value="F:catalytic activity"/>
    <property type="evidence" value="ECO:0007669"/>
    <property type="project" value="InterPro"/>
</dbReference>
<dbReference type="InterPro" id="IPR005135">
    <property type="entry name" value="Endo/exonuclease/phosphatase"/>
</dbReference>
<sequence>MVDVNKPDLVAVLEPRISGLNADEFLEKRRFDRSFRVEAKGISGGICLIWNETIEVEILECHRQYIHTRIWRGSESFLTTFVYASPTQSIRRALWPELRRISEGVQEPWLLGGDLNFTLRSSEKRGGSPNNGGPCSWFMDWVMQSAWLLHQDFDVVGKEHWKPAENFVEVEGNFATGVTKWNNVSFGNIFRRKRRALARLGGIQRAKENYTSKKLERLEVEISKELDDILAQEELLLMQKSNREWVLHGDKNSKFYHSFVRRRIQRNWINATKNDEGKLVESQEELQEIATNYFNELYAAPVMAPVEYGVRDCFPPIQPTDVDNMARPVEEEEIAATLKEIHPLKAHEIDGLHALFLQKKWATVKNSVCTLI</sequence>
<dbReference type="PANTHER" id="PTHR35218:SF9">
    <property type="entry name" value="ENDONUCLEASE_EXONUCLEASE_PHOSPHATASE DOMAIN-CONTAINING PROTEIN"/>
    <property type="match status" value="1"/>
</dbReference>
<reference evidence="2" key="1">
    <citation type="submission" date="2023-03" db="EMBL/GenBank/DDBJ databases">
        <authorList>
            <person name="Julca I."/>
        </authorList>
    </citation>
    <scope>NUCLEOTIDE SEQUENCE</scope>
</reference>
<protein>
    <submittedName>
        <fullName evidence="2">OLC1v1036029C1</fullName>
    </submittedName>
</protein>
<evidence type="ECO:0000259" key="1">
    <source>
        <dbReference type="Pfam" id="PF03372"/>
    </source>
</evidence>
<dbReference type="EMBL" id="OX459120">
    <property type="protein sequence ID" value="CAI9099244.1"/>
    <property type="molecule type" value="Genomic_DNA"/>
</dbReference>
<evidence type="ECO:0000313" key="2">
    <source>
        <dbReference type="EMBL" id="CAI9099244.1"/>
    </source>
</evidence>
<dbReference type="Pfam" id="PF03372">
    <property type="entry name" value="Exo_endo_phos"/>
    <property type="match status" value="1"/>
</dbReference>
<organism evidence="2 3">
    <name type="scientific">Oldenlandia corymbosa var. corymbosa</name>
    <dbReference type="NCBI Taxonomy" id="529605"/>
    <lineage>
        <taxon>Eukaryota</taxon>
        <taxon>Viridiplantae</taxon>
        <taxon>Streptophyta</taxon>
        <taxon>Embryophyta</taxon>
        <taxon>Tracheophyta</taxon>
        <taxon>Spermatophyta</taxon>
        <taxon>Magnoliopsida</taxon>
        <taxon>eudicotyledons</taxon>
        <taxon>Gunneridae</taxon>
        <taxon>Pentapetalae</taxon>
        <taxon>asterids</taxon>
        <taxon>lamiids</taxon>
        <taxon>Gentianales</taxon>
        <taxon>Rubiaceae</taxon>
        <taxon>Rubioideae</taxon>
        <taxon>Spermacoceae</taxon>
        <taxon>Hedyotis-Oldenlandia complex</taxon>
        <taxon>Oldenlandia</taxon>
    </lineage>
</organism>
<accession>A0AAV1CUG7</accession>
<dbReference type="SUPFAM" id="SSF56219">
    <property type="entry name" value="DNase I-like"/>
    <property type="match status" value="1"/>
</dbReference>
<dbReference type="Gene3D" id="3.60.10.10">
    <property type="entry name" value="Endonuclease/exonuclease/phosphatase"/>
    <property type="match status" value="1"/>
</dbReference>
<evidence type="ECO:0000313" key="3">
    <source>
        <dbReference type="Proteomes" id="UP001161247"/>
    </source>
</evidence>
<keyword evidence="3" id="KW-1185">Reference proteome</keyword>
<feature type="domain" description="Endonuclease/exonuclease/phosphatase" evidence="1">
    <location>
        <begin position="6"/>
        <end position="137"/>
    </location>
</feature>
<name>A0AAV1CUG7_OLDCO</name>
<dbReference type="AlphaFoldDB" id="A0AAV1CUG7"/>
<dbReference type="Proteomes" id="UP001161247">
    <property type="component" value="Chromosome 3"/>
</dbReference>